<name>A0A1X0AMS0_9MYCO</name>
<dbReference type="GO" id="GO:0003700">
    <property type="term" value="F:DNA-binding transcription factor activity"/>
    <property type="evidence" value="ECO:0007669"/>
    <property type="project" value="InterPro"/>
</dbReference>
<evidence type="ECO:0000259" key="4">
    <source>
        <dbReference type="PROSITE" id="PS01124"/>
    </source>
</evidence>
<reference evidence="5 6" key="1">
    <citation type="submission" date="2017-02" db="EMBL/GenBank/DDBJ databases">
        <title>The new phylogeny of genus Mycobacterium.</title>
        <authorList>
            <person name="Tortoli E."/>
            <person name="Trovato A."/>
            <person name="Cirillo D.M."/>
        </authorList>
    </citation>
    <scope>NUCLEOTIDE SEQUENCE [LARGE SCALE GENOMIC DNA]</scope>
    <source>
        <strain evidence="5 6">RW6</strain>
    </source>
</reference>
<dbReference type="Pfam" id="PF12833">
    <property type="entry name" value="HTH_18"/>
    <property type="match status" value="1"/>
</dbReference>
<dbReference type="PROSITE" id="PS01124">
    <property type="entry name" value="HTH_ARAC_FAMILY_2"/>
    <property type="match status" value="1"/>
</dbReference>
<dbReference type="Gene3D" id="1.10.10.60">
    <property type="entry name" value="Homeodomain-like"/>
    <property type="match status" value="1"/>
</dbReference>
<dbReference type="PANTHER" id="PTHR46796">
    <property type="entry name" value="HTH-TYPE TRANSCRIPTIONAL ACTIVATOR RHAS-RELATED"/>
    <property type="match status" value="1"/>
</dbReference>
<dbReference type="SMART" id="SM00342">
    <property type="entry name" value="HTH_ARAC"/>
    <property type="match status" value="1"/>
</dbReference>
<keyword evidence="1" id="KW-0805">Transcription regulation</keyword>
<dbReference type="Proteomes" id="UP000192448">
    <property type="component" value="Unassembled WGS sequence"/>
</dbReference>
<dbReference type="OrthoDB" id="4549023at2"/>
<dbReference type="STRING" id="1927124.BST13_25850"/>
<gene>
    <name evidence="5" type="ORF">BST13_25850</name>
</gene>
<keyword evidence="6" id="KW-1185">Reference proteome</keyword>
<organism evidence="5 6">
    <name type="scientific">Mycobacterium aquaticum</name>
    <dbReference type="NCBI Taxonomy" id="1927124"/>
    <lineage>
        <taxon>Bacteria</taxon>
        <taxon>Bacillati</taxon>
        <taxon>Actinomycetota</taxon>
        <taxon>Actinomycetes</taxon>
        <taxon>Mycobacteriales</taxon>
        <taxon>Mycobacteriaceae</taxon>
        <taxon>Mycobacterium</taxon>
    </lineage>
</organism>
<keyword evidence="2" id="KW-0238">DNA-binding</keyword>
<sequence length="251" mass="25186">MRGTWITRPGQLVVVGVFGDIEVHHHPAVQLAVGLDGPLAVSSGDGTTQRCRIAVMAGGAKHALHTAGATSVLSIYLGPETSTAATMNAASRGSSAAPGVWAVDGADAAAAGAAAAVSTGDLAGAADLVAGHLLECAAGQNAVELHPQVREAIAVVSALLPGSADLGSVAEQVALSPDYLGRLFRQQTGASFAATARWTRLLVALDELSRGASITDAAHAAGFSDGAHAARVCRELTGIAPRDVARALRPR</sequence>
<dbReference type="RefSeq" id="WP_142282835.1">
    <property type="nucleotide sequence ID" value="NZ_MVHF01000032.1"/>
</dbReference>
<evidence type="ECO:0000313" key="6">
    <source>
        <dbReference type="Proteomes" id="UP000192448"/>
    </source>
</evidence>
<proteinExistence type="predicted"/>
<dbReference type="GO" id="GO:0043565">
    <property type="term" value="F:sequence-specific DNA binding"/>
    <property type="evidence" value="ECO:0007669"/>
    <property type="project" value="InterPro"/>
</dbReference>
<evidence type="ECO:0000313" key="5">
    <source>
        <dbReference type="EMBL" id="ORA31363.1"/>
    </source>
</evidence>
<comment type="caution">
    <text evidence="5">The sequence shown here is derived from an EMBL/GenBank/DDBJ whole genome shotgun (WGS) entry which is preliminary data.</text>
</comment>
<evidence type="ECO:0000256" key="1">
    <source>
        <dbReference type="ARBA" id="ARBA00023015"/>
    </source>
</evidence>
<evidence type="ECO:0000256" key="2">
    <source>
        <dbReference type="ARBA" id="ARBA00023125"/>
    </source>
</evidence>
<accession>A0A1X0AMS0</accession>
<evidence type="ECO:0000256" key="3">
    <source>
        <dbReference type="ARBA" id="ARBA00023163"/>
    </source>
</evidence>
<protein>
    <recommendedName>
        <fullName evidence="4">HTH araC/xylS-type domain-containing protein</fullName>
    </recommendedName>
</protein>
<dbReference type="InterPro" id="IPR018060">
    <property type="entry name" value="HTH_AraC"/>
</dbReference>
<dbReference type="AlphaFoldDB" id="A0A1X0AMS0"/>
<dbReference type="InterPro" id="IPR050204">
    <property type="entry name" value="AraC_XylS_family_regulators"/>
</dbReference>
<feature type="domain" description="HTH araC/xylS-type" evidence="4">
    <location>
        <begin position="150"/>
        <end position="247"/>
    </location>
</feature>
<dbReference type="EMBL" id="MVHF01000032">
    <property type="protein sequence ID" value="ORA31363.1"/>
    <property type="molecule type" value="Genomic_DNA"/>
</dbReference>
<keyword evidence="3" id="KW-0804">Transcription</keyword>